<dbReference type="GO" id="GO:0006508">
    <property type="term" value="P:proteolysis"/>
    <property type="evidence" value="ECO:0007669"/>
    <property type="project" value="UniProtKB-KW"/>
</dbReference>
<evidence type="ECO:0000256" key="6">
    <source>
        <dbReference type="ARBA" id="ARBA00022438"/>
    </source>
</evidence>
<accession>A0A1H7HJQ9</accession>
<proteinExistence type="inferred from homology"/>
<evidence type="ECO:0000313" key="13">
    <source>
        <dbReference type="Proteomes" id="UP000198990"/>
    </source>
</evidence>
<feature type="domain" description="AB hydrolase-1" evidence="11">
    <location>
        <begin position="49"/>
        <end position="325"/>
    </location>
</feature>
<dbReference type="SUPFAM" id="SSF53474">
    <property type="entry name" value="alpha/beta-Hydrolases"/>
    <property type="match status" value="1"/>
</dbReference>
<keyword evidence="6" id="KW-0031">Aminopeptidase</keyword>
<dbReference type="PRINTS" id="PR00793">
    <property type="entry name" value="PROAMNOPTASE"/>
</dbReference>
<protein>
    <recommendedName>
        <fullName evidence="5">Proline iminopeptidase</fullName>
        <ecNumber evidence="4">3.4.11.5</ecNumber>
    </recommendedName>
    <alternativeName>
        <fullName evidence="10">Prolyl aminopeptidase</fullName>
    </alternativeName>
</protein>
<dbReference type="Gene3D" id="3.40.50.1820">
    <property type="entry name" value="alpha/beta hydrolase"/>
    <property type="match status" value="1"/>
</dbReference>
<dbReference type="OrthoDB" id="9796770at2"/>
<dbReference type="GO" id="GO:0004177">
    <property type="term" value="F:aminopeptidase activity"/>
    <property type="evidence" value="ECO:0007669"/>
    <property type="project" value="UniProtKB-KW"/>
</dbReference>
<evidence type="ECO:0000256" key="7">
    <source>
        <dbReference type="ARBA" id="ARBA00022490"/>
    </source>
</evidence>
<dbReference type="RefSeq" id="WP_091619617.1">
    <property type="nucleotide sequence ID" value="NZ_FNZN01000001.1"/>
</dbReference>
<dbReference type="InterPro" id="IPR002410">
    <property type="entry name" value="Peptidase_S33"/>
</dbReference>
<evidence type="ECO:0000256" key="9">
    <source>
        <dbReference type="ARBA" id="ARBA00022801"/>
    </source>
</evidence>
<evidence type="ECO:0000313" key="12">
    <source>
        <dbReference type="EMBL" id="SEK50534.1"/>
    </source>
</evidence>
<sequence>MKVKPLLLIYFVLPMFMSFGQSKIMEERFLPIGDIEQWITIKGEDITNPVILFIHGGPGSTMSQYKEDIYGSWTKEFTLVHWDQRGAGKTFGSNAPKEITDFFLANNPLSVEEMTDDGIELTQYLLKYLNKRKVIIVGTSWGSILATKMVLKQPDLFHAYVGHAQFINFSSNIKNAYAEIYKMASDRKDEVVIEKLETIGPPPYSMAKNYGQLLRIVKQFEKENSTPAPSSWWKIAPIYDNIKDQNDRYNGDDYSFLNLVGDKNIGVKSMVNDINFEKNGLIFHLPVYMIQGSNDILTSKYINKPYFDKIRAPKKEYFLVSDAAHGFNQSIVNKQYEVIKSLRVQK</sequence>
<dbReference type="GO" id="GO:0005737">
    <property type="term" value="C:cytoplasm"/>
    <property type="evidence" value="ECO:0007669"/>
    <property type="project" value="UniProtKB-SubCell"/>
</dbReference>
<dbReference type="Proteomes" id="UP000198990">
    <property type="component" value="Unassembled WGS sequence"/>
</dbReference>
<keyword evidence="13" id="KW-1185">Reference proteome</keyword>
<evidence type="ECO:0000256" key="4">
    <source>
        <dbReference type="ARBA" id="ARBA00012568"/>
    </source>
</evidence>
<keyword evidence="9" id="KW-0378">Hydrolase</keyword>
<keyword evidence="8" id="KW-0645">Protease</keyword>
<evidence type="ECO:0000259" key="11">
    <source>
        <dbReference type="Pfam" id="PF00561"/>
    </source>
</evidence>
<comment type="subcellular location">
    <subcellularLocation>
        <location evidence="2">Cytoplasm</location>
    </subcellularLocation>
</comment>
<dbReference type="InterPro" id="IPR029058">
    <property type="entry name" value="AB_hydrolase_fold"/>
</dbReference>
<evidence type="ECO:0000256" key="5">
    <source>
        <dbReference type="ARBA" id="ARBA00021843"/>
    </source>
</evidence>
<dbReference type="PANTHER" id="PTHR43722">
    <property type="entry name" value="PROLINE IMINOPEPTIDASE"/>
    <property type="match status" value="1"/>
</dbReference>
<comment type="catalytic activity">
    <reaction evidence="1">
        <text>Release of N-terminal proline from a peptide.</text>
        <dbReference type="EC" id="3.4.11.5"/>
    </reaction>
</comment>
<dbReference type="AlphaFoldDB" id="A0A1H7HJQ9"/>
<name>A0A1H7HJQ9_9FLAO</name>
<evidence type="ECO:0000256" key="2">
    <source>
        <dbReference type="ARBA" id="ARBA00004496"/>
    </source>
</evidence>
<dbReference type="STRING" id="228957.SAMN04488008_101604"/>
<dbReference type="EMBL" id="FNZN01000001">
    <property type="protein sequence ID" value="SEK50534.1"/>
    <property type="molecule type" value="Genomic_DNA"/>
</dbReference>
<organism evidence="12 13">
    <name type="scientific">Maribacter orientalis</name>
    <dbReference type="NCBI Taxonomy" id="228957"/>
    <lineage>
        <taxon>Bacteria</taxon>
        <taxon>Pseudomonadati</taxon>
        <taxon>Bacteroidota</taxon>
        <taxon>Flavobacteriia</taxon>
        <taxon>Flavobacteriales</taxon>
        <taxon>Flavobacteriaceae</taxon>
        <taxon>Maribacter</taxon>
    </lineage>
</organism>
<dbReference type="InterPro" id="IPR005944">
    <property type="entry name" value="Pro_iminopeptidase"/>
</dbReference>
<evidence type="ECO:0000256" key="1">
    <source>
        <dbReference type="ARBA" id="ARBA00001585"/>
    </source>
</evidence>
<evidence type="ECO:0000256" key="3">
    <source>
        <dbReference type="ARBA" id="ARBA00010088"/>
    </source>
</evidence>
<gene>
    <name evidence="12" type="ORF">SAMN04488008_101604</name>
</gene>
<keyword evidence="7" id="KW-0963">Cytoplasm</keyword>
<dbReference type="InterPro" id="IPR000073">
    <property type="entry name" value="AB_hydrolase_1"/>
</dbReference>
<dbReference type="PANTHER" id="PTHR43722:SF1">
    <property type="entry name" value="PROLINE IMINOPEPTIDASE"/>
    <property type="match status" value="1"/>
</dbReference>
<dbReference type="Pfam" id="PF00561">
    <property type="entry name" value="Abhydrolase_1"/>
    <property type="match status" value="1"/>
</dbReference>
<reference evidence="13" key="1">
    <citation type="submission" date="2016-10" db="EMBL/GenBank/DDBJ databases">
        <authorList>
            <person name="Varghese N."/>
            <person name="Submissions S."/>
        </authorList>
    </citation>
    <scope>NUCLEOTIDE SEQUENCE [LARGE SCALE GENOMIC DNA]</scope>
    <source>
        <strain evidence="13">DSM 16471</strain>
    </source>
</reference>
<evidence type="ECO:0000256" key="10">
    <source>
        <dbReference type="ARBA" id="ARBA00029605"/>
    </source>
</evidence>
<evidence type="ECO:0000256" key="8">
    <source>
        <dbReference type="ARBA" id="ARBA00022670"/>
    </source>
</evidence>
<dbReference type="EC" id="3.4.11.5" evidence="4"/>
<comment type="similarity">
    <text evidence="3">Belongs to the peptidase S33 family.</text>
</comment>